<protein>
    <recommendedName>
        <fullName evidence="4">Inositol monophosphatase</fullName>
    </recommendedName>
</protein>
<comment type="caution">
    <text evidence="2">The sequence shown here is derived from an EMBL/GenBank/DDBJ whole genome shotgun (WGS) entry which is preliminary data.</text>
</comment>
<evidence type="ECO:0000313" key="2">
    <source>
        <dbReference type="EMBL" id="MBM3281739.1"/>
    </source>
</evidence>
<dbReference type="Proteomes" id="UP000774699">
    <property type="component" value="Unassembled WGS sequence"/>
</dbReference>
<dbReference type="GO" id="GO:0046872">
    <property type="term" value="F:metal ion binding"/>
    <property type="evidence" value="ECO:0007669"/>
    <property type="project" value="UniProtKB-KW"/>
</dbReference>
<evidence type="ECO:0000256" key="1">
    <source>
        <dbReference type="PIRSR" id="PIRSR600760-2"/>
    </source>
</evidence>
<reference evidence="2" key="1">
    <citation type="submission" date="2019-03" db="EMBL/GenBank/DDBJ databases">
        <title>Lake Tanganyika Metagenome-Assembled Genomes (MAGs).</title>
        <authorList>
            <person name="Tran P."/>
        </authorList>
    </citation>
    <scope>NUCLEOTIDE SEQUENCE</scope>
    <source>
        <strain evidence="2">M_DeepCast_50m_m2_156</strain>
    </source>
</reference>
<sequence length="281" mass="31750">MKDMSTEKKLVDCLKEFAVFAGNLALPYYGKIERQNKLVGVAEHLHESPVTVVDHGIQEMVLSELIRNGFTNLAFNGEEETHLKFFFKGDYSNGLVVHCDPIDGTKAFVNGKNRFAVGFALSRVKNNVHDFFATIVYSPIDQQLFWSYEDKASKHVKQSLVSRELASVRLLTNEGKDCLSQKGYVPAPPESMHLSIIDTALGKRAAVTGYHVEAHDAFIPFAFARNYGITPYTHAGKKLKKIILEPTPKGYRTMHKVYYFANNEIRDELLPVFQNAKYVNK</sequence>
<feature type="binding site" evidence="1">
    <location>
        <position position="103"/>
    </location>
    <ligand>
        <name>Mg(2+)</name>
        <dbReference type="ChEBI" id="CHEBI:18420"/>
        <label>1</label>
        <note>catalytic</note>
    </ligand>
</feature>
<keyword evidence="1" id="KW-0460">Magnesium</keyword>
<dbReference type="InterPro" id="IPR000760">
    <property type="entry name" value="Inositol_monophosphatase-like"/>
</dbReference>
<dbReference type="SUPFAM" id="SSF56655">
    <property type="entry name" value="Carbohydrate phosphatase"/>
    <property type="match status" value="1"/>
</dbReference>
<name>A0A8T4C5G3_9ARCH</name>
<keyword evidence="1" id="KW-0479">Metal-binding</keyword>
<proteinExistence type="predicted"/>
<evidence type="ECO:0000313" key="3">
    <source>
        <dbReference type="Proteomes" id="UP000774699"/>
    </source>
</evidence>
<dbReference type="EMBL" id="VGJJ01000001">
    <property type="protein sequence ID" value="MBM3281739.1"/>
    <property type="molecule type" value="Genomic_DNA"/>
</dbReference>
<gene>
    <name evidence="2" type="ORF">FJY86_00135</name>
</gene>
<accession>A0A8T4C5G3</accession>
<dbReference type="Pfam" id="PF00459">
    <property type="entry name" value="Inositol_P"/>
    <property type="match status" value="1"/>
</dbReference>
<organism evidence="2 3">
    <name type="scientific">Candidatus Iainarchaeum sp</name>
    <dbReference type="NCBI Taxonomy" id="3101447"/>
    <lineage>
        <taxon>Archaea</taxon>
        <taxon>Candidatus Iainarchaeota</taxon>
        <taxon>Candidatus Iainarchaeia</taxon>
        <taxon>Candidatus Iainarchaeales</taxon>
        <taxon>Candidatus Iainarchaeaceae</taxon>
        <taxon>Candidatus Iainarchaeum</taxon>
    </lineage>
</organism>
<feature type="binding site" evidence="1">
    <location>
        <position position="78"/>
    </location>
    <ligand>
        <name>Mg(2+)</name>
        <dbReference type="ChEBI" id="CHEBI:18420"/>
        <label>1</label>
        <note>catalytic</note>
    </ligand>
</feature>
<evidence type="ECO:0008006" key="4">
    <source>
        <dbReference type="Google" id="ProtNLM"/>
    </source>
</evidence>
<dbReference type="Gene3D" id="3.30.540.10">
    <property type="entry name" value="Fructose-1,6-Bisphosphatase, subunit A, domain 1"/>
    <property type="match status" value="1"/>
</dbReference>
<comment type="cofactor">
    <cofactor evidence="1">
        <name>Mg(2+)</name>
        <dbReference type="ChEBI" id="CHEBI:18420"/>
    </cofactor>
</comment>
<feature type="binding site" evidence="1">
    <location>
        <position position="102"/>
    </location>
    <ligand>
        <name>Mg(2+)</name>
        <dbReference type="ChEBI" id="CHEBI:18420"/>
        <label>1</label>
        <note>catalytic</note>
    </ligand>
</feature>
<dbReference type="AlphaFoldDB" id="A0A8T4C5G3"/>
<feature type="binding site" evidence="1">
    <location>
        <position position="100"/>
    </location>
    <ligand>
        <name>Mg(2+)</name>
        <dbReference type="ChEBI" id="CHEBI:18420"/>
        <label>1</label>
        <note>catalytic</note>
    </ligand>
</feature>